<gene>
    <name evidence="1" type="ORF">VSR83_12230</name>
</gene>
<organism evidence="1 2">
    <name type="scientific">Paraburkholderia unamae</name>
    <dbReference type="NCBI Taxonomy" id="219649"/>
    <lineage>
        <taxon>Bacteria</taxon>
        <taxon>Pseudomonadati</taxon>
        <taxon>Pseudomonadota</taxon>
        <taxon>Betaproteobacteria</taxon>
        <taxon>Burkholderiales</taxon>
        <taxon>Burkholderiaceae</taxon>
        <taxon>Paraburkholderia</taxon>
    </lineage>
</organism>
<accession>A0ACC6RH04</accession>
<sequence>MSGIQYTPPPSLLDYFISDKFINLVMGPVGSTKTTAMILKIAHEAARVAPCRDGIRRSRAIWIRQSREQLRDTSIPDFLRWYPDGVAGTFEKTNYKYTLKFDDVECEVLFRGLDDPGDVRRLLSLQATFGIADEFRELNPEVFMALQGRLGRYPSKADNGVGCVDDNGVQIDKFWGASNPPDYDTWWEEYLQNPPANAAVFFQPSGVSPEADWLQYLKDGYYENLMEGKPQNWIDVYVHGRFGASLSGKPVFPAFNRHIHVAKHTLIPNRASTNPLIIGHDFGLTPACTISQIDPMGRLVTYAELTSDGMGELRFLREKLKPLLATSRFAGMPVLIVGDPAGQQRAQTDEKSVFDIIKSEGFRVVAASTNSISGRISAVDSWLTRSVDGKPAHIVDPSCTTLIKGFGGGYRYKIRTNGEMDDKPEKNSYSHLLDGHQYACLQANGNVLFGAKKTPAQAIQKVRHVYI</sequence>
<dbReference type="EMBL" id="JAYMRU010000007">
    <property type="protein sequence ID" value="MEM5400850.1"/>
    <property type="molecule type" value="Genomic_DNA"/>
</dbReference>
<name>A0ACC6RH04_9BURK</name>
<protein>
    <submittedName>
        <fullName evidence="1">Uncharacterized protein</fullName>
    </submittedName>
</protein>
<comment type="caution">
    <text evidence="1">The sequence shown here is derived from an EMBL/GenBank/DDBJ whole genome shotgun (WGS) entry which is preliminary data.</text>
</comment>
<proteinExistence type="predicted"/>
<evidence type="ECO:0000313" key="2">
    <source>
        <dbReference type="Proteomes" id="UP001392318"/>
    </source>
</evidence>
<reference evidence="1" key="1">
    <citation type="submission" date="2024-01" db="EMBL/GenBank/DDBJ databases">
        <title>The diversity of rhizobia nodulating Mimosa spp. in eleven states of Brazil covering several biomes is determined by host plant, location, and edaphic factors.</title>
        <authorList>
            <person name="Rouws L."/>
            <person name="Barauna A."/>
            <person name="Beukes C."/>
            <person name="De Faria S.M."/>
            <person name="Gross E."/>
            <person name="Dos Reis Junior F.B."/>
            <person name="Simon M."/>
            <person name="Maluk M."/>
            <person name="Odee D.W."/>
            <person name="Kenicer G."/>
            <person name="Young J.P.W."/>
            <person name="Reis V.M."/>
            <person name="Zilli J."/>
            <person name="James E.K."/>
        </authorList>
    </citation>
    <scope>NUCLEOTIDE SEQUENCE</scope>
    <source>
        <strain evidence="1">JPY452</strain>
    </source>
</reference>
<dbReference type="Proteomes" id="UP001392318">
    <property type="component" value="Unassembled WGS sequence"/>
</dbReference>
<evidence type="ECO:0000313" key="1">
    <source>
        <dbReference type="EMBL" id="MEM5400850.1"/>
    </source>
</evidence>
<keyword evidence="2" id="KW-1185">Reference proteome</keyword>